<dbReference type="eggNOG" id="ENOG502QYCG">
    <property type="taxonomic scope" value="Eukaryota"/>
</dbReference>
<dbReference type="InterPro" id="IPR052595">
    <property type="entry name" value="LRRC69/RLP"/>
</dbReference>
<evidence type="ECO:0000313" key="4">
    <source>
        <dbReference type="Proteomes" id="UP000266841"/>
    </source>
</evidence>
<dbReference type="EMBL" id="AGNL01033496">
    <property type="protein sequence ID" value="EJK55661.1"/>
    <property type="molecule type" value="Genomic_DNA"/>
</dbReference>
<evidence type="ECO:0000256" key="2">
    <source>
        <dbReference type="ARBA" id="ARBA00022737"/>
    </source>
</evidence>
<evidence type="ECO:0000313" key="3">
    <source>
        <dbReference type="EMBL" id="EJK55661.1"/>
    </source>
</evidence>
<dbReference type="PANTHER" id="PTHR48057">
    <property type="entry name" value="LEUCINE-RICH REPEAT SERINE/THREONINE-PROTEIN KINASE 1"/>
    <property type="match status" value="1"/>
</dbReference>
<protein>
    <recommendedName>
        <fullName evidence="5">Leucine-rich repeat-containing N-terminal plant-type domain-containing protein</fullName>
    </recommendedName>
</protein>
<dbReference type="AlphaFoldDB" id="K0S401"/>
<comment type="caution">
    <text evidence="3">The sequence shown here is derived from an EMBL/GenBank/DDBJ whole genome shotgun (WGS) entry which is preliminary data.</text>
</comment>
<dbReference type="SUPFAM" id="SSF52058">
    <property type="entry name" value="L domain-like"/>
    <property type="match status" value="1"/>
</dbReference>
<keyword evidence="4" id="KW-1185">Reference proteome</keyword>
<dbReference type="FunFam" id="3.80.10.10:FF:000041">
    <property type="entry name" value="LRR receptor-like serine/threonine-protein kinase ERECTA"/>
    <property type="match status" value="1"/>
</dbReference>
<evidence type="ECO:0008006" key="5">
    <source>
        <dbReference type="Google" id="ProtNLM"/>
    </source>
</evidence>
<evidence type="ECO:0000256" key="1">
    <source>
        <dbReference type="ARBA" id="ARBA00022614"/>
    </source>
</evidence>
<gene>
    <name evidence="3" type="ORF">THAOC_24582</name>
</gene>
<dbReference type="Gene3D" id="3.80.10.10">
    <property type="entry name" value="Ribonuclease Inhibitor"/>
    <property type="match status" value="1"/>
</dbReference>
<proteinExistence type="predicted"/>
<dbReference type="OrthoDB" id="48824at2759"/>
<reference evidence="3 4" key="1">
    <citation type="journal article" date="2012" name="Genome Biol.">
        <title>Genome and low-iron response of an oceanic diatom adapted to chronic iron limitation.</title>
        <authorList>
            <person name="Lommer M."/>
            <person name="Specht M."/>
            <person name="Roy A.S."/>
            <person name="Kraemer L."/>
            <person name="Andreson R."/>
            <person name="Gutowska M.A."/>
            <person name="Wolf J."/>
            <person name="Bergner S.V."/>
            <person name="Schilhabel M.B."/>
            <person name="Klostermeier U.C."/>
            <person name="Beiko R.G."/>
            <person name="Rosenstiel P."/>
            <person name="Hippler M."/>
            <person name="Laroche J."/>
        </authorList>
    </citation>
    <scope>NUCLEOTIDE SEQUENCE [LARGE SCALE GENOMIC DNA]</scope>
    <source>
        <strain evidence="3 4">CCMP1005</strain>
    </source>
</reference>
<keyword evidence="2" id="KW-0677">Repeat</keyword>
<dbReference type="PANTHER" id="PTHR48057:SF7">
    <property type="entry name" value="LEUCINE-RICH REPEAT SERINE_THREONINE-PROTEIN KINASE 1"/>
    <property type="match status" value="1"/>
</dbReference>
<dbReference type="Proteomes" id="UP000266841">
    <property type="component" value="Unassembled WGS sequence"/>
</dbReference>
<organism evidence="3 4">
    <name type="scientific">Thalassiosira oceanica</name>
    <name type="common">Marine diatom</name>
    <dbReference type="NCBI Taxonomy" id="159749"/>
    <lineage>
        <taxon>Eukaryota</taxon>
        <taxon>Sar</taxon>
        <taxon>Stramenopiles</taxon>
        <taxon>Ochrophyta</taxon>
        <taxon>Bacillariophyta</taxon>
        <taxon>Coscinodiscophyceae</taxon>
        <taxon>Thalassiosirophycidae</taxon>
        <taxon>Thalassiosirales</taxon>
        <taxon>Thalassiosiraceae</taxon>
        <taxon>Thalassiosira</taxon>
    </lineage>
</organism>
<keyword evidence="1" id="KW-0433">Leucine-rich repeat</keyword>
<sequence length="388" mass="43352">MLQQFRFTNADAHDHHSHGGDLDEASTAMLRRVIQKIGQTSVNTTLLPDLEALLDDRHDGEDHDHSHCDARRLALDWLANEDAAASHMPADEYDRALLQRYALSTAYFATGGEGWTVCSRKVESECESDGARWLSPSSHCAWDGINCKGGKLSWFDLSDHGLVSESYLPLEMTLLSPTLELLWTSDNPKLGGALPAWIGEFQSLLSLGAYNTSLSGLVPDSLYTMTKLNSLRLYKSEFEGSISPEIGNLKELKWLWIHDNHFEDILPDEIGQLTKLEGITLHGNGFAYAVSESSQDEVEDEGEDESKDFKNASEQLVDIIPSPVCDLLHRGLKHLWTDCEKDSLVPNLKKKFDEKQPDFVVKAGKRACSCCTKCFPTEKRKRQQVAIS</sequence>
<dbReference type="Pfam" id="PF00560">
    <property type="entry name" value="LRR_1"/>
    <property type="match status" value="1"/>
</dbReference>
<name>K0S401_THAOC</name>
<dbReference type="InterPro" id="IPR001611">
    <property type="entry name" value="Leu-rich_rpt"/>
</dbReference>
<accession>K0S401</accession>
<dbReference type="InterPro" id="IPR032675">
    <property type="entry name" value="LRR_dom_sf"/>
</dbReference>